<keyword evidence="1" id="KW-1133">Transmembrane helix</keyword>
<gene>
    <name evidence="2" type="ORF">DES53_104452</name>
</gene>
<dbReference type="AlphaFoldDB" id="A0A366HQ85"/>
<proteinExistence type="predicted"/>
<evidence type="ECO:0000256" key="1">
    <source>
        <dbReference type="SAM" id="Phobius"/>
    </source>
</evidence>
<keyword evidence="1" id="KW-0812">Transmembrane</keyword>
<comment type="caution">
    <text evidence="2">The sequence shown here is derived from an EMBL/GenBank/DDBJ whole genome shotgun (WGS) entry which is preliminary data.</text>
</comment>
<organism evidence="2 3">
    <name type="scientific">Roseimicrobium gellanilyticum</name>
    <dbReference type="NCBI Taxonomy" id="748857"/>
    <lineage>
        <taxon>Bacteria</taxon>
        <taxon>Pseudomonadati</taxon>
        <taxon>Verrucomicrobiota</taxon>
        <taxon>Verrucomicrobiia</taxon>
        <taxon>Verrucomicrobiales</taxon>
        <taxon>Verrucomicrobiaceae</taxon>
        <taxon>Roseimicrobium</taxon>
    </lineage>
</organism>
<feature type="transmembrane region" description="Helical" evidence="1">
    <location>
        <begin position="34"/>
        <end position="52"/>
    </location>
</feature>
<evidence type="ECO:0000313" key="2">
    <source>
        <dbReference type="EMBL" id="RBP44630.1"/>
    </source>
</evidence>
<dbReference type="Proteomes" id="UP000253426">
    <property type="component" value="Unassembled WGS sequence"/>
</dbReference>
<sequence>MTSRQSLQKAHRIAWPVVILGIAVMALSDLKWLQATGVVLLFSGILWAKFAGKCVHCLKPAGAWMHSASPGVQYCPCCGKSLDADRARA</sequence>
<dbReference type="EMBL" id="QNRR01000004">
    <property type="protein sequence ID" value="RBP44630.1"/>
    <property type="molecule type" value="Genomic_DNA"/>
</dbReference>
<name>A0A366HQ85_9BACT</name>
<accession>A0A366HQ85</accession>
<dbReference type="RefSeq" id="WP_113959015.1">
    <property type="nucleotide sequence ID" value="NZ_QNRR01000004.1"/>
</dbReference>
<protein>
    <submittedName>
        <fullName evidence="2">Uncharacterized protein</fullName>
    </submittedName>
</protein>
<reference evidence="2 3" key="1">
    <citation type="submission" date="2018-06" db="EMBL/GenBank/DDBJ databases">
        <title>Genomic Encyclopedia of Type Strains, Phase IV (KMG-IV): sequencing the most valuable type-strain genomes for metagenomic binning, comparative biology and taxonomic classification.</title>
        <authorList>
            <person name="Goeker M."/>
        </authorList>
    </citation>
    <scope>NUCLEOTIDE SEQUENCE [LARGE SCALE GENOMIC DNA]</scope>
    <source>
        <strain evidence="2 3">DSM 25532</strain>
    </source>
</reference>
<keyword evidence="3" id="KW-1185">Reference proteome</keyword>
<evidence type="ECO:0000313" key="3">
    <source>
        <dbReference type="Proteomes" id="UP000253426"/>
    </source>
</evidence>
<feature type="transmembrane region" description="Helical" evidence="1">
    <location>
        <begin position="12"/>
        <end position="28"/>
    </location>
</feature>
<keyword evidence="1" id="KW-0472">Membrane</keyword>